<keyword evidence="1" id="KW-1133">Transmembrane helix</keyword>
<keyword evidence="1" id="KW-0812">Transmembrane</keyword>
<accession>A0ABP8J1N8</accession>
<dbReference type="Proteomes" id="UP001500635">
    <property type="component" value="Unassembled WGS sequence"/>
</dbReference>
<name>A0ABP8J1N8_9ACTN</name>
<proteinExistence type="predicted"/>
<feature type="transmembrane region" description="Helical" evidence="1">
    <location>
        <begin position="22"/>
        <end position="55"/>
    </location>
</feature>
<reference evidence="3" key="1">
    <citation type="journal article" date="2019" name="Int. J. Syst. Evol. Microbiol.">
        <title>The Global Catalogue of Microorganisms (GCM) 10K type strain sequencing project: providing services to taxonomists for standard genome sequencing and annotation.</title>
        <authorList>
            <consortium name="The Broad Institute Genomics Platform"/>
            <consortium name="The Broad Institute Genome Sequencing Center for Infectious Disease"/>
            <person name="Wu L."/>
            <person name="Ma J."/>
        </authorList>
    </citation>
    <scope>NUCLEOTIDE SEQUENCE [LARGE SCALE GENOMIC DNA]</scope>
    <source>
        <strain evidence="3">JCM 17688</strain>
    </source>
</reference>
<evidence type="ECO:0000256" key="1">
    <source>
        <dbReference type="SAM" id="Phobius"/>
    </source>
</evidence>
<comment type="caution">
    <text evidence="2">The sequence shown here is derived from an EMBL/GenBank/DDBJ whole genome shotgun (WGS) entry which is preliminary data.</text>
</comment>
<keyword evidence="1" id="KW-0472">Membrane</keyword>
<evidence type="ECO:0000313" key="2">
    <source>
        <dbReference type="EMBL" id="GAA4383114.1"/>
    </source>
</evidence>
<keyword evidence="3" id="KW-1185">Reference proteome</keyword>
<evidence type="ECO:0000313" key="3">
    <source>
        <dbReference type="Proteomes" id="UP001500635"/>
    </source>
</evidence>
<protein>
    <submittedName>
        <fullName evidence="2">Uncharacterized protein</fullName>
    </submittedName>
</protein>
<organism evidence="2 3">
    <name type="scientific">Tsukamurella soli</name>
    <dbReference type="NCBI Taxonomy" id="644556"/>
    <lineage>
        <taxon>Bacteria</taxon>
        <taxon>Bacillati</taxon>
        <taxon>Actinomycetota</taxon>
        <taxon>Actinomycetes</taxon>
        <taxon>Mycobacteriales</taxon>
        <taxon>Tsukamurellaceae</taxon>
        <taxon>Tsukamurella</taxon>
    </lineage>
</organism>
<dbReference type="EMBL" id="BAABFR010000002">
    <property type="protein sequence ID" value="GAA4383114.1"/>
    <property type="molecule type" value="Genomic_DNA"/>
</dbReference>
<sequence>MRVHHGGMTTKTPRRPPLSYGILPLVAMVFLLVGVPVWAWLFLAVLAAIEVTIYVRAGVLDARRRAAAA</sequence>
<gene>
    <name evidence="2" type="ORF">GCM10023147_01830</name>
</gene>